<evidence type="ECO:0000259" key="5">
    <source>
        <dbReference type="SMART" id="SM00645"/>
    </source>
</evidence>
<dbReference type="AlphaFoldDB" id="A0AAU9JV87"/>
<keyword evidence="4" id="KW-1133">Transmembrane helix</keyword>
<keyword evidence="3" id="KW-1015">Disulfide bond</keyword>
<evidence type="ECO:0008006" key="9">
    <source>
        <dbReference type="Google" id="ProtNLM"/>
    </source>
</evidence>
<dbReference type="GO" id="GO:0006508">
    <property type="term" value="P:proteolysis"/>
    <property type="evidence" value="ECO:0007669"/>
    <property type="project" value="InterPro"/>
</dbReference>
<feature type="domain" description="Cathepsin propeptide inhibitor" evidence="6">
    <location>
        <begin position="56"/>
        <end position="112"/>
    </location>
</feature>
<dbReference type="Proteomes" id="UP001162131">
    <property type="component" value="Unassembled WGS sequence"/>
</dbReference>
<feature type="transmembrane region" description="Helical" evidence="4">
    <location>
        <begin position="20"/>
        <end position="38"/>
    </location>
</feature>
<dbReference type="Gene3D" id="3.90.70.10">
    <property type="entry name" value="Cysteine proteinases"/>
    <property type="match status" value="1"/>
</dbReference>
<evidence type="ECO:0000313" key="8">
    <source>
        <dbReference type="Proteomes" id="UP001162131"/>
    </source>
</evidence>
<evidence type="ECO:0000313" key="7">
    <source>
        <dbReference type="EMBL" id="CAG9327353.1"/>
    </source>
</evidence>
<dbReference type="SUPFAM" id="SSF54001">
    <property type="entry name" value="Cysteine proteinases"/>
    <property type="match status" value="1"/>
</dbReference>
<dbReference type="EMBL" id="CAJZBQ010000043">
    <property type="protein sequence ID" value="CAG9327353.1"/>
    <property type="molecule type" value="Genomic_DNA"/>
</dbReference>
<feature type="domain" description="Peptidase C1A papain C-terminal" evidence="5">
    <location>
        <begin position="138"/>
        <end position="350"/>
    </location>
</feature>
<keyword evidence="8" id="KW-1185">Reference proteome</keyword>
<dbReference type="InterPro" id="IPR039417">
    <property type="entry name" value="Peptidase_C1A_papain-like"/>
</dbReference>
<dbReference type="CDD" id="cd02248">
    <property type="entry name" value="Peptidase_C1A"/>
    <property type="match status" value="1"/>
</dbReference>
<dbReference type="InterPro" id="IPR013201">
    <property type="entry name" value="Prot_inhib_I29"/>
</dbReference>
<protein>
    <recommendedName>
        <fullName evidence="9">Papain family cysteine protease</fullName>
    </recommendedName>
</protein>
<evidence type="ECO:0000256" key="4">
    <source>
        <dbReference type="SAM" id="Phobius"/>
    </source>
</evidence>
<dbReference type="SMART" id="SM00645">
    <property type="entry name" value="Pept_C1"/>
    <property type="match status" value="1"/>
</dbReference>
<proteinExistence type="inferred from homology"/>
<evidence type="ECO:0000256" key="3">
    <source>
        <dbReference type="ARBA" id="ARBA00023157"/>
    </source>
</evidence>
<dbReference type="InterPro" id="IPR000668">
    <property type="entry name" value="Peptidase_C1A_C"/>
</dbReference>
<dbReference type="PANTHER" id="PTHR12411">
    <property type="entry name" value="CYSTEINE PROTEASE FAMILY C1-RELATED"/>
    <property type="match status" value="1"/>
</dbReference>
<name>A0AAU9JV87_9CILI</name>
<sequence>MEDYFSAESKPESHKKALKFVGLVAFIGIIAIIANFSSSRETSVVLAQLELEEQEFKSFIELYNKQYSSEQEYQNRFKIFRDNSAYARIFNTHGETYILGITEFSDLTSQEFSARISSPITIQHSEVQESQQAEKLSIPTSIDWTQKGAVTPVLNQGGCACGWAFSSVGAIESAWKISGNQLLTLSEQQLVDCSTNYGNKGCNGGNVVNAFQYVQYNGVTTASIYPYIVKQGSCTYKTSTKAVQIGSYRNAGRGVESLIYNAVALQPVSVAVQANQPAWQLYKGGIVSNNCGTQVNHFALIVGYDQTNSPPYWKVKNSWGASWGEAGYIRIAVVSGDGVCGIQIQPSYPIA</sequence>
<dbReference type="Pfam" id="PF08246">
    <property type="entry name" value="Inhibitor_I29"/>
    <property type="match status" value="1"/>
</dbReference>
<dbReference type="InterPro" id="IPR013128">
    <property type="entry name" value="Peptidase_C1A"/>
</dbReference>
<keyword evidence="4" id="KW-0812">Transmembrane</keyword>
<dbReference type="GO" id="GO:0008234">
    <property type="term" value="F:cysteine-type peptidase activity"/>
    <property type="evidence" value="ECO:0007669"/>
    <property type="project" value="InterPro"/>
</dbReference>
<comment type="similarity">
    <text evidence="1">Belongs to the peptidase C1 family.</text>
</comment>
<organism evidence="7 8">
    <name type="scientific">Blepharisma stoltei</name>
    <dbReference type="NCBI Taxonomy" id="1481888"/>
    <lineage>
        <taxon>Eukaryota</taxon>
        <taxon>Sar</taxon>
        <taxon>Alveolata</taxon>
        <taxon>Ciliophora</taxon>
        <taxon>Postciliodesmatophora</taxon>
        <taxon>Heterotrichea</taxon>
        <taxon>Heterotrichida</taxon>
        <taxon>Blepharismidae</taxon>
        <taxon>Blepharisma</taxon>
    </lineage>
</organism>
<evidence type="ECO:0000256" key="1">
    <source>
        <dbReference type="ARBA" id="ARBA00008455"/>
    </source>
</evidence>
<gene>
    <name evidence="7" type="ORF">BSTOLATCC_MIC43392</name>
</gene>
<reference evidence="7" key="1">
    <citation type="submission" date="2021-09" db="EMBL/GenBank/DDBJ databases">
        <authorList>
            <consortium name="AG Swart"/>
            <person name="Singh M."/>
            <person name="Singh A."/>
            <person name="Seah K."/>
            <person name="Emmerich C."/>
        </authorList>
    </citation>
    <scope>NUCLEOTIDE SEQUENCE</scope>
    <source>
        <strain evidence="7">ATCC30299</strain>
    </source>
</reference>
<evidence type="ECO:0000259" key="6">
    <source>
        <dbReference type="SMART" id="SM00848"/>
    </source>
</evidence>
<accession>A0AAU9JV87</accession>
<dbReference type="SMART" id="SM00848">
    <property type="entry name" value="Inhibitor_I29"/>
    <property type="match status" value="1"/>
</dbReference>
<comment type="caution">
    <text evidence="7">The sequence shown here is derived from an EMBL/GenBank/DDBJ whole genome shotgun (WGS) entry which is preliminary data.</text>
</comment>
<dbReference type="FunFam" id="3.90.70.10:FF:000332">
    <property type="entry name" value="Cathepsin L1"/>
    <property type="match status" value="1"/>
</dbReference>
<keyword evidence="4" id="KW-0472">Membrane</keyword>
<keyword evidence="2" id="KW-0865">Zymogen</keyword>
<dbReference type="InterPro" id="IPR038765">
    <property type="entry name" value="Papain-like_cys_pep_sf"/>
</dbReference>
<evidence type="ECO:0000256" key="2">
    <source>
        <dbReference type="ARBA" id="ARBA00023145"/>
    </source>
</evidence>
<dbReference type="Pfam" id="PF00112">
    <property type="entry name" value="Peptidase_C1"/>
    <property type="match status" value="1"/>
</dbReference>